<dbReference type="PROSITE" id="PS51257">
    <property type="entry name" value="PROKAR_LIPOPROTEIN"/>
    <property type="match status" value="1"/>
</dbReference>
<comment type="caution">
    <text evidence="2">The sequence shown here is derived from an EMBL/GenBank/DDBJ whole genome shotgun (WGS) entry which is preliminary data.</text>
</comment>
<organism evidence="2 3">
    <name type="scientific">Microbacterium aquimaris</name>
    <dbReference type="NCBI Taxonomy" id="459816"/>
    <lineage>
        <taxon>Bacteria</taxon>
        <taxon>Bacillati</taxon>
        <taxon>Actinomycetota</taxon>
        <taxon>Actinomycetes</taxon>
        <taxon>Micrococcales</taxon>
        <taxon>Microbacteriaceae</taxon>
        <taxon>Microbacterium</taxon>
    </lineage>
</organism>
<evidence type="ECO:0000256" key="1">
    <source>
        <dbReference type="SAM" id="SignalP"/>
    </source>
</evidence>
<dbReference type="RefSeq" id="WP_194425164.1">
    <property type="nucleotide sequence ID" value="NZ_BAAAPT010000001.1"/>
</dbReference>
<proteinExistence type="predicted"/>
<sequence>MSRIAARRHCSTVPLLAAASLLALTGCAVQPSPEIRPETFEDPDLGTVSVYEVSSGASLTPTPDATAQSVWDLFVDVVTATEIDEMVVEYDTGDAPDSDTLAYVTPVGEDNSTWAFAANLAFANDEDLLRATIVHEYGHLISLSSDELEDDASTCDTLDLSEGCAHEDAAIYAFHLDFWDSYGDDAPDADNDDPDLAYDFFLAHEDAFVSDYAATNVTEDFAESFMTFVLEDEPAGASPVADKLAFFWEREGEPERRDRIRSALGMD</sequence>
<feature type="chain" id="PRO_5045647610" evidence="1">
    <location>
        <begin position="26"/>
        <end position="267"/>
    </location>
</feature>
<reference evidence="2 3" key="1">
    <citation type="submission" date="2023-10" db="EMBL/GenBank/DDBJ databases">
        <title>Microbacterium xanthum sp. nov., isolated from seaweed.</title>
        <authorList>
            <person name="Lee S.D."/>
        </authorList>
    </citation>
    <scope>NUCLEOTIDE SEQUENCE [LARGE SCALE GENOMIC DNA]</scope>
    <source>
        <strain evidence="2 3">KCTC 19124</strain>
    </source>
</reference>
<feature type="signal peptide" evidence="1">
    <location>
        <begin position="1"/>
        <end position="25"/>
    </location>
</feature>
<dbReference type="EMBL" id="JAWJYN010000001">
    <property type="protein sequence ID" value="MDZ8161680.1"/>
    <property type="molecule type" value="Genomic_DNA"/>
</dbReference>
<gene>
    <name evidence="2" type="ORF">R2Q92_07485</name>
</gene>
<dbReference type="Proteomes" id="UP001291912">
    <property type="component" value="Unassembled WGS sequence"/>
</dbReference>
<name>A0ABU5N6F3_9MICO</name>
<evidence type="ECO:0000313" key="2">
    <source>
        <dbReference type="EMBL" id="MDZ8161680.1"/>
    </source>
</evidence>
<keyword evidence="3" id="KW-1185">Reference proteome</keyword>
<protein>
    <submittedName>
        <fullName evidence="2">NADH:ubiquinone oxidoreductase subunit 4 (Chain M)</fullName>
    </submittedName>
</protein>
<evidence type="ECO:0000313" key="3">
    <source>
        <dbReference type="Proteomes" id="UP001291912"/>
    </source>
</evidence>
<keyword evidence="1" id="KW-0732">Signal</keyword>
<accession>A0ABU5N6F3</accession>